<dbReference type="NCBIfam" id="TIGR04057">
    <property type="entry name" value="SusC_RagA_signa"/>
    <property type="match status" value="1"/>
</dbReference>
<dbReference type="InterPro" id="IPR039426">
    <property type="entry name" value="TonB-dep_rcpt-like"/>
</dbReference>
<keyword evidence="4 7" id="KW-0812">Transmembrane</keyword>
<evidence type="ECO:0000256" key="5">
    <source>
        <dbReference type="ARBA" id="ARBA00023136"/>
    </source>
</evidence>
<dbReference type="InterPro" id="IPR008969">
    <property type="entry name" value="CarboxyPept-like_regulatory"/>
</dbReference>
<evidence type="ECO:0000259" key="9">
    <source>
        <dbReference type="Pfam" id="PF07715"/>
    </source>
</evidence>
<dbReference type="InterPro" id="IPR023996">
    <property type="entry name" value="TonB-dep_OMP_SusC/RagA"/>
</dbReference>
<proteinExistence type="inferred from homology"/>
<feature type="signal peptide" evidence="8">
    <location>
        <begin position="1"/>
        <end position="19"/>
    </location>
</feature>
<evidence type="ECO:0000256" key="7">
    <source>
        <dbReference type="PROSITE-ProRule" id="PRU01360"/>
    </source>
</evidence>
<dbReference type="PROSITE" id="PS52016">
    <property type="entry name" value="TONB_DEPENDENT_REC_3"/>
    <property type="match status" value="1"/>
</dbReference>
<feature type="domain" description="TonB-dependent receptor plug" evidence="9">
    <location>
        <begin position="114"/>
        <end position="222"/>
    </location>
</feature>
<reference evidence="10 11" key="1">
    <citation type="submission" date="2021-11" db="EMBL/GenBank/DDBJ databases">
        <title>Genomic of Niabella pedocola.</title>
        <authorList>
            <person name="Wu T."/>
        </authorList>
    </citation>
    <scope>NUCLEOTIDE SEQUENCE [LARGE SCALE GENOMIC DNA]</scope>
    <source>
        <strain evidence="10 11">JCM 31011</strain>
    </source>
</reference>
<dbReference type="Proteomes" id="UP001199816">
    <property type="component" value="Unassembled WGS sequence"/>
</dbReference>
<comment type="similarity">
    <text evidence="7">Belongs to the TonB-dependent receptor family.</text>
</comment>
<gene>
    <name evidence="10" type="ORF">LQ567_21690</name>
</gene>
<dbReference type="SUPFAM" id="SSF49464">
    <property type="entry name" value="Carboxypeptidase regulatory domain-like"/>
    <property type="match status" value="1"/>
</dbReference>
<keyword evidence="2 7" id="KW-0813">Transport</keyword>
<dbReference type="InterPro" id="IPR002105">
    <property type="entry name" value="Dockerin_1_rpt"/>
</dbReference>
<evidence type="ECO:0000256" key="4">
    <source>
        <dbReference type="ARBA" id="ARBA00022692"/>
    </source>
</evidence>
<keyword evidence="6 7" id="KW-0998">Cell outer membrane</keyword>
<dbReference type="InterPro" id="IPR037066">
    <property type="entry name" value="Plug_dom_sf"/>
</dbReference>
<keyword evidence="11" id="KW-1185">Reference proteome</keyword>
<accession>A0ABS8PWG2</accession>
<keyword evidence="5 7" id="KW-0472">Membrane</keyword>
<keyword evidence="3 7" id="KW-1134">Transmembrane beta strand</keyword>
<organism evidence="10 11">
    <name type="scientific">Niabella pedocola</name>
    <dbReference type="NCBI Taxonomy" id="1752077"/>
    <lineage>
        <taxon>Bacteria</taxon>
        <taxon>Pseudomonadati</taxon>
        <taxon>Bacteroidota</taxon>
        <taxon>Chitinophagia</taxon>
        <taxon>Chitinophagales</taxon>
        <taxon>Chitinophagaceae</taxon>
        <taxon>Niabella</taxon>
    </lineage>
</organism>
<dbReference type="Pfam" id="PF13715">
    <property type="entry name" value="CarbopepD_reg_2"/>
    <property type="match status" value="1"/>
</dbReference>
<dbReference type="SUPFAM" id="SSF56935">
    <property type="entry name" value="Porins"/>
    <property type="match status" value="1"/>
</dbReference>
<dbReference type="EMBL" id="JAJNEC010000007">
    <property type="protein sequence ID" value="MCD2425411.1"/>
    <property type="molecule type" value="Genomic_DNA"/>
</dbReference>
<protein>
    <submittedName>
        <fullName evidence="10">TonB-dependent receptor</fullName>
    </submittedName>
</protein>
<evidence type="ECO:0000256" key="2">
    <source>
        <dbReference type="ARBA" id="ARBA00022448"/>
    </source>
</evidence>
<keyword evidence="10" id="KW-0675">Receptor</keyword>
<evidence type="ECO:0000313" key="10">
    <source>
        <dbReference type="EMBL" id="MCD2425411.1"/>
    </source>
</evidence>
<dbReference type="InterPro" id="IPR012910">
    <property type="entry name" value="Plug_dom"/>
</dbReference>
<dbReference type="Pfam" id="PF07715">
    <property type="entry name" value="Plug"/>
    <property type="match status" value="1"/>
</dbReference>
<dbReference type="NCBIfam" id="TIGR04056">
    <property type="entry name" value="OMP_RagA_SusC"/>
    <property type="match status" value="1"/>
</dbReference>
<evidence type="ECO:0000256" key="8">
    <source>
        <dbReference type="SAM" id="SignalP"/>
    </source>
</evidence>
<dbReference type="InterPro" id="IPR036942">
    <property type="entry name" value="Beta-barrel_TonB_sf"/>
</dbReference>
<dbReference type="Gene3D" id="2.40.170.20">
    <property type="entry name" value="TonB-dependent receptor, beta-barrel domain"/>
    <property type="match status" value="1"/>
</dbReference>
<dbReference type="PROSITE" id="PS00448">
    <property type="entry name" value="CLOS_CELLULOSOME_RPT"/>
    <property type="match status" value="1"/>
</dbReference>
<sequence length="1042" mass="113911">MMRCLLAWMLLMGVTSLSAQQVKVSGTVTGADGLPLSGVSVKIKNSQGGTTTDADGRYAIGLPTAESVLLFSFVGYTTQELSPGSAAVLNVRLQAADAPGLDEVVVVGYGTVRKKDLTGSVGSVNVSDMNKAPVRSFDEALAGRAAGVQVSSNDGQPGSGISIVVRGNNSITQENSPLYVVDGFPIENPNNNVINPSDIESIEVLKDASATAIYGARGANGVIMITTKKGKEGPPVLQLDVSYGYQDPTKRMNMMSPYEFVKYQLELDTTSVSSGTVLTPKQVYLSDGKTLDSYKSITGTNWQDLVMQRAPMTNYNVSLNGGSKQTKYAVSGSLLDQGGVLINSGYKRYQGRVILDQTVGRKLRVGINTNYSYLMQSGVSPSQTPSSSTSTIFASVWGMRPVSPNVDGSLEDLFSDPSIDPTNDYRVNPVINLNNLVRKNNTKNLSANAYAEYTLLPGLKLRVSGGLNDNLLRQEQFNNSKTQYGHSGTLDGVNGSLTFAQTNSWVNENILTWSKVKGDHSINAVGGFTAQGGKTSIYGMRATNLPNESLGISGLDEGTFQPITARSSLWSMASFLGRVNYSYRSRYLLTASFRSDGSSKFSEENHWSYFPSGAFSWRFSEEKFLKDNEVLSDGKIRVGYGVTGNNRVGDFSYLTTFGLPIGSGYVFNNSFVSGIVPTALGNSDLRWETTGQTDLGLDLGLFKQRVLLTVDVYRKKTTDLLLDASLPNSSGFNSAYKNIGSVQNEGLEITLETVNMRKKDFSWTSNFNISFNRNKVLGLSENQESLQKAIAWDNGWSSTSAYIARLGGPLGQMYGYIWDGVYNYDDFDRTASGGYVLKDNITTNGNTRDKIQPGDIKYRDINGDLKVDASDYTVIGRGLPIHYGGFSNNITYKNFDLNVFFQWSYGNDVINANKLMFEGRNALSFNQFASYADRWSDDNTDSKLYRTKGYFGGGYSSYLVEDASYLRLKTVALGYNFNKTVLNRIRIKGLRVYAAAQNLITWTRYTGMDPEVSAYNSALTPGFDFSTYPRSRTITFGARITF</sequence>
<dbReference type="RefSeq" id="WP_231007896.1">
    <property type="nucleotide sequence ID" value="NZ_JAJNEC010000007.1"/>
</dbReference>
<dbReference type="Gene3D" id="2.170.130.10">
    <property type="entry name" value="TonB-dependent receptor, plug domain"/>
    <property type="match status" value="1"/>
</dbReference>
<evidence type="ECO:0000313" key="11">
    <source>
        <dbReference type="Proteomes" id="UP001199816"/>
    </source>
</evidence>
<keyword evidence="8" id="KW-0732">Signal</keyword>
<name>A0ABS8PWG2_9BACT</name>
<evidence type="ECO:0000256" key="6">
    <source>
        <dbReference type="ARBA" id="ARBA00023237"/>
    </source>
</evidence>
<comment type="caution">
    <text evidence="10">The sequence shown here is derived from an EMBL/GenBank/DDBJ whole genome shotgun (WGS) entry which is preliminary data.</text>
</comment>
<dbReference type="InterPro" id="IPR023997">
    <property type="entry name" value="TonB-dep_OMP_SusC/RagA_CS"/>
</dbReference>
<feature type="chain" id="PRO_5047174185" evidence="8">
    <location>
        <begin position="20"/>
        <end position="1042"/>
    </location>
</feature>
<evidence type="ECO:0000256" key="3">
    <source>
        <dbReference type="ARBA" id="ARBA00022452"/>
    </source>
</evidence>
<dbReference type="Gene3D" id="2.60.40.1120">
    <property type="entry name" value="Carboxypeptidase-like, regulatory domain"/>
    <property type="match status" value="1"/>
</dbReference>
<comment type="subcellular location">
    <subcellularLocation>
        <location evidence="1 7">Cell outer membrane</location>
        <topology evidence="1 7">Multi-pass membrane protein</topology>
    </subcellularLocation>
</comment>
<evidence type="ECO:0000256" key="1">
    <source>
        <dbReference type="ARBA" id="ARBA00004571"/>
    </source>
</evidence>